<dbReference type="GO" id="GO:0004672">
    <property type="term" value="F:protein kinase activity"/>
    <property type="evidence" value="ECO:0007669"/>
    <property type="project" value="UniProtKB-ARBA"/>
</dbReference>
<dbReference type="Gene3D" id="1.20.120.160">
    <property type="entry name" value="HPT domain"/>
    <property type="match status" value="1"/>
</dbReference>
<evidence type="ECO:0000313" key="5">
    <source>
        <dbReference type="Proteomes" id="UP000234456"/>
    </source>
</evidence>
<gene>
    <name evidence="4" type="ORF">C0Q88_15270</name>
</gene>
<dbReference type="OrthoDB" id="8926467at2"/>
<dbReference type="CDD" id="cd00088">
    <property type="entry name" value="HPT"/>
    <property type="match status" value="1"/>
</dbReference>
<dbReference type="SUPFAM" id="SSF47226">
    <property type="entry name" value="Histidine-containing phosphotransfer domain, HPT domain"/>
    <property type="match status" value="1"/>
</dbReference>
<accession>A0A2N4TQI0</accession>
<evidence type="ECO:0000259" key="3">
    <source>
        <dbReference type="PROSITE" id="PS50894"/>
    </source>
</evidence>
<dbReference type="InterPro" id="IPR036641">
    <property type="entry name" value="HPT_dom_sf"/>
</dbReference>
<reference evidence="4 5" key="1">
    <citation type="submission" date="2017-12" db="EMBL/GenBank/DDBJ databases">
        <title>Draft genome sequence of Ralstonia pickettii 52.</title>
        <authorList>
            <person name="Zheng B."/>
        </authorList>
    </citation>
    <scope>NUCLEOTIDE SEQUENCE [LARGE SCALE GENOMIC DNA]</scope>
    <source>
        <strain evidence="4 5">52</strain>
    </source>
</reference>
<dbReference type="Pfam" id="PF01627">
    <property type="entry name" value="Hpt"/>
    <property type="match status" value="1"/>
</dbReference>
<organism evidence="4 5">
    <name type="scientific">Ralstonia pickettii</name>
    <name type="common">Burkholderia pickettii</name>
    <dbReference type="NCBI Taxonomy" id="329"/>
    <lineage>
        <taxon>Bacteria</taxon>
        <taxon>Pseudomonadati</taxon>
        <taxon>Pseudomonadota</taxon>
        <taxon>Betaproteobacteria</taxon>
        <taxon>Burkholderiales</taxon>
        <taxon>Burkholderiaceae</taxon>
        <taxon>Ralstonia</taxon>
    </lineage>
</organism>
<protein>
    <submittedName>
        <fullName evidence="4">Hpt domain-containing protein</fullName>
    </submittedName>
</protein>
<feature type="domain" description="HPt" evidence="3">
    <location>
        <begin position="30"/>
        <end position="128"/>
    </location>
</feature>
<evidence type="ECO:0000313" key="4">
    <source>
        <dbReference type="EMBL" id="PLC41965.1"/>
    </source>
</evidence>
<dbReference type="RefSeq" id="WP_102066326.1">
    <property type="nucleotide sequence ID" value="NZ_PKQE01000003.1"/>
</dbReference>
<evidence type="ECO:0000256" key="2">
    <source>
        <dbReference type="PROSITE-ProRule" id="PRU00110"/>
    </source>
</evidence>
<dbReference type="GO" id="GO:0000160">
    <property type="term" value="P:phosphorelay signal transduction system"/>
    <property type="evidence" value="ECO:0007669"/>
    <property type="project" value="UniProtKB-KW"/>
</dbReference>
<dbReference type="InterPro" id="IPR008207">
    <property type="entry name" value="Sig_transdc_His_kin_Hpt_dom"/>
</dbReference>
<dbReference type="PROSITE" id="PS50894">
    <property type="entry name" value="HPT"/>
    <property type="match status" value="1"/>
</dbReference>
<dbReference type="EMBL" id="PKQE01000003">
    <property type="protein sequence ID" value="PLC41965.1"/>
    <property type="molecule type" value="Genomic_DNA"/>
</dbReference>
<feature type="modified residue" description="Phosphohistidine" evidence="2">
    <location>
        <position position="69"/>
    </location>
</feature>
<comment type="caution">
    <text evidence="4">The sequence shown here is derived from an EMBL/GenBank/DDBJ whole genome shotgun (WGS) entry which is preliminary data.</text>
</comment>
<name>A0A2N4TQI0_RALPI</name>
<dbReference type="Proteomes" id="UP000234456">
    <property type="component" value="Unassembled WGS sequence"/>
</dbReference>
<dbReference type="AlphaFoldDB" id="A0A2N4TQI0"/>
<evidence type="ECO:0000256" key="1">
    <source>
        <dbReference type="ARBA" id="ARBA00023012"/>
    </source>
</evidence>
<keyword evidence="1" id="KW-0902">Two-component regulatory system</keyword>
<keyword evidence="2" id="KW-0597">Phosphoprotein</keyword>
<sequence length="137" mass="14932">MQTTPNVDASITAQFPPQVVATLIDLFGTDLRQWRFIVDLFSQTIEQDLASLESALHSGGNAQIVEAAHRIVGSARMLGHQPIADAARSIERTAQSVGPYQERAADMQTALARLRTLADDFRQRASRCPWPASSVTG</sequence>
<proteinExistence type="predicted"/>